<accession>A0A5M6D044</accession>
<dbReference type="InterPro" id="IPR052173">
    <property type="entry name" value="Beta-lactam_resp_regulator"/>
</dbReference>
<dbReference type="Gene3D" id="3.80.10.10">
    <property type="entry name" value="Ribonuclease Inhibitor"/>
    <property type="match status" value="2"/>
</dbReference>
<dbReference type="EMBL" id="VWOX01000032">
    <property type="protein sequence ID" value="KAA5538515.1"/>
    <property type="molecule type" value="Genomic_DNA"/>
</dbReference>
<dbReference type="InterPro" id="IPR008756">
    <property type="entry name" value="Peptidase_M56"/>
</dbReference>
<keyword evidence="4" id="KW-0645">Protease</keyword>
<evidence type="ECO:0000313" key="4">
    <source>
        <dbReference type="EMBL" id="KAA5538515.1"/>
    </source>
</evidence>
<evidence type="ECO:0000259" key="3">
    <source>
        <dbReference type="Pfam" id="PF05569"/>
    </source>
</evidence>
<proteinExistence type="predicted"/>
<dbReference type="PANTHER" id="PTHR34978">
    <property type="entry name" value="POSSIBLE SENSOR-TRANSDUCER PROTEIN BLAR"/>
    <property type="match status" value="1"/>
</dbReference>
<dbReference type="GO" id="GO:0008237">
    <property type="term" value="F:metallopeptidase activity"/>
    <property type="evidence" value="ECO:0007669"/>
    <property type="project" value="UniProtKB-KW"/>
</dbReference>
<keyword evidence="2" id="KW-0812">Transmembrane</keyword>
<evidence type="ECO:0000313" key="5">
    <source>
        <dbReference type="Proteomes" id="UP000324479"/>
    </source>
</evidence>
<feature type="transmembrane region" description="Helical" evidence="2">
    <location>
        <begin position="12"/>
        <end position="37"/>
    </location>
</feature>
<evidence type="ECO:0000256" key="2">
    <source>
        <dbReference type="SAM" id="Phobius"/>
    </source>
</evidence>
<feature type="domain" description="Peptidase M56" evidence="3">
    <location>
        <begin position="181"/>
        <end position="342"/>
    </location>
</feature>
<protein>
    <submittedName>
        <fullName evidence="4">M48 family metalloprotease</fullName>
    </submittedName>
</protein>
<keyword evidence="2" id="KW-0472">Membrane</keyword>
<dbReference type="SUPFAM" id="SSF52047">
    <property type="entry name" value="RNI-like"/>
    <property type="match status" value="1"/>
</dbReference>
<sequence length="1338" mass="145420">MSLFTNTMVERIGWMLVHSLWMLAIPAVLFAALLWLIPPACSRLRYTAGVVTLAMMAILPLATAPFIAVTVVTGAIADDGKAFETSASLQPSRVEVDGPNSVPLTEPNVAVDDVSEKDPAADPARAPVATAAAAGQPALARPTGRDAGDEASSSPDQASTAARSDSLARVVRHVQPCLPWAVAAWMLGVLAMSFRLLSGWRSTRRLKREGTQPIPEAIESLFADVKQRVGGCKAARLVQSTLVAVPSVVGHFRPLVLLPVSALTGLSEEQLRAILAHELAHVKRQDYLVNICQSVVETLLFYHPAVWWVSRRVREDREHCCDDVAVRLGCKASDLARALVAVDAIRPAPGRRAIDAALIPAADGGSLLRRVRRLAAGPPSNHVSGRSWIAGSVVLSLLLVVTAASVASRDSVAQERQSSIPDSGEVEADAGAEVTKDARISDGGRIDFEGGYYVQLAAIEELALNEPGAVSKAIWNSSGSVVSDPPFQGAQVESGLAIAEKEVAKRFYVRARMPRHTEIDLDVIGRTVKGLASQSVSEATDGDLQANATAVLPEDQKTIDLEVSLKLPAWRTVASFDFAGGVKNGVIMDWERKVSDFSRYTATGDFGPGATKENIRIIAFDQRHRQLEAQETDSEVNAQGLTRMKVAFKNTEGRPWHIVVQRRTATFPIVFRGVPLSPGKHPGVGVTVRGTLLSGTVLDSQDWFTTVIDPQQATEDPPPEVGQIAKEASDLTVSIASKPYSLSTLLADPVEPLTVEIPGAGRMTLFGVRETNHDGPGWYADGSPRLVPYDDEGLPLVRPSADDDYRKLEALFQFNASSPEVRVGSFRIRPEDGSGSTTTKPFKDEASGARGVQFRQALNILDDRETEDFEVDFHAGSLSTLAVLPIVDPPEDYESGRSFGYQPGPDVNDVAFLIKDPAKTSIGWRHLVMFVLSDEAPSGAVISGITTEGDRVDGFANWNRGRVLVGTFDVPSEAKLRSVEIATQPRHSLVFRNVSVWSGLGSSAFVEQLGRAPVAFDSVAPARVFLRPTGQRIAEQVEGGLGVPLAIAALDEIERRGGLLRFDETAEAPTGETLPYLTEIRWRDFRADELRWVRPLAGLTRLELSSEYVTDDSLKTIEHLTTLTELEISRSRHLTTACLESIGKLTELRELQVVSPLRWDDEDYHGEDFQHLRGLKKIVEWEPYDWRIDDAGIAWLEDAKDLAMVFGWGPEVTDRGFAALADKFDLGVIRLGTTKITDASFKLLENHPELYWLQCSSPNLTDAAIDSAVTIGNLRDLHLEGSQVTDAGVETLIESLPNLPRLRTVNLEQTQVSAEVVRRLREARDGLRVLASQPSVTE</sequence>
<keyword evidence="5" id="KW-1185">Reference proteome</keyword>
<name>A0A5M6D044_9BACT</name>
<keyword evidence="4" id="KW-0378">Hydrolase</keyword>
<dbReference type="GO" id="GO:0006508">
    <property type="term" value="P:proteolysis"/>
    <property type="evidence" value="ECO:0007669"/>
    <property type="project" value="UniProtKB-KW"/>
</dbReference>
<reference evidence="4 5" key="1">
    <citation type="submission" date="2019-08" db="EMBL/GenBank/DDBJ databases">
        <authorList>
            <person name="Dhanesh K."/>
            <person name="Kumar G."/>
            <person name="Sasikala C."/>
            <person name="Venkata Ramana C."/>
        </authorList>
    </citation>
    <scope>NUCLEOTIDE SEQUENCE [LARGE SCALE GENOMIC DNA]</scope>
    <source>
        <strain evidence="4 5">JC645</strain>
    </source>
</reference>
<dbReference type="PANTHER" id="PTHR34978:SF3">
    <property type="entry name" value="SLR0241 PROTEIN"/>
    <property type="match status" value="1"/>
</dbReference>
<feature type="transmembrane region" description="Helical" evidence="2">
    <location>
        <begin position="49"/>
        <end position="77"/>
    </location>
</feature>
<feature type="region of interest" description="Disordered" evidence="1">
    <location>
        <begin position="412"/>
        <end position="431"/>
    </location>
</feature>
<dbReference type="RefSeq" id="WP_150079860.1">
    <property type="nucleotide sequence ID" value="NZ_VWOX01000032.1"/>
</dbReference>
<dbReference type="Proteomes" id="UP000324479">
    <property type="component" value="Unassembled WGS sequence"/>
</dbReference>
<organism evidence="4 5">
    <name type="scientific">Roseiconus nitratireducens</name>
    <dbReference type="NCBI Taxonomy" id="2605748"/>
    <lineage>
        <taxon>Bacteria</taxon>
        <taxon>Pseudomonadati</taxon>
        <taxon>Planctomycetota</taxon>
        <taxon>Planctomycetia</taxon>
        <taxon>Pirellulales</taxon>
        <taxon>Pirellulaceae</taxon>
        <taxon>Roseiconus</taxon>
    </lineage>
</organism>
<dbReference type="Gene3D" id="3.30.2010.10">
    <property type="entry name" value="Metalloproteases ('zincins'), catalytic domain"/>
    <property type="match status" value="1"/>
</dbReference>
<feature type="region of interest" description="Disordered" evidence="1">
    <location>
        <begin position="92"/>
        <end position="163"/>
    </location>
</feature>
<feature type="compositionally biased region" description="Polar residues" evidence="1">
    <location>
        <begin position="151"/>
        <end position="163"/>
    </location>
</feature>
<keyword evidence="4" id="KW-0482">Metalloprotease</keyword>
<evidence type="ECO:0000256" key="1">
    <source>
        <dbReference type="SAM" id="MobiDB-lite"/>
    </source>
</evidence>
<dbReference type="CDD" id="cd07341">
    <property type="entry name" value="M56_BlaR1_MecR1_like"/>
    <property type="match status" value="1"/>
</dbReference>
<comment type="caution">
    <text evidence="4">The sequence shown here is derived from an EMBL/GenBank/DDBJ whole genome shotgun (WGS) entry which is preliminary data.</text>
</comment>
<gene>
    <name evidence="4" type="ORF">FYK55_27650</name>
</gene>
<feature type="region of interest" description="Disordered" evidence="1">
    <location>
        <begin position="826"/>
        <end position="847"/>
    </location>
</feature>
<feature type="compositionally biased region" description="Low complexity" evidence="1">
    <location>
        <begin position="121"/>
        <end position="142"/>
    </location>
</feature>
<keyword evidence="2" id="KW-1133">Transmembrane helix</keyword>
<dbReference type="Pfam" id="PF05569">
    <property type="entry name" value="Peptidase_M56"/>
    <property type="match status" value="1"/>
</dbReference>
<dbReference type="InterPro" id="IPR032675">
    <property type="entry name" value="LRR_dom_sf"/>
</dbReference>